<dbReference type="SUPFAM" id="SSF53850">
    <property type="entry name" value="Periplasmic binding protein-like II"/>
    <property type="match status" value="1"/>
</dbReference>
<dbReference type="PRINTS" id="PR00039">
    <property type="entry name" value="HTHLYSR"/>
</dbReference>
<comment type="similarity">
    <text evidence="1">Belongs to the LysR transcriptional regulatory family.</text>
</comment>
<dbReference type="InterPro" id="IPR050950">
    <property type="entry name" value="HTH-type_LysR_regulators"/>
</dbReference>
<evidence type="ECO:0000256" key="2">
    <source>
        <dbReference type="ARBA" id="ARBA00023015"/>
    </source>
</evidence>
<dbReference type="GO" id="GO:0005829">
    <property type="term" value="C:cytosol"/>
    <property type="evidence" value="ECO:0007669"/>
    <property type="project" value="TreeGrafter"/>
</dbReference>
<evidence type="ECO:0000256" key="4">
    <source>
        <dbReference type="ARBA" id="ARBA00023163"/>
    </source>
</evidence>
<dbReference type="SUPFAM" id="SSF46785">
    <property type="entry name" value="Winged helix' DNA-binding domain"/>
    <property type="match status" value="1"/>
</dbReference>
<dbReference type="PANTHER" id="PTHR30419:SF25">
    <property type="entry name" value="HTH-TYPE TRANSCRIPTIONAL REGULATOR YTLI"/>
    <property type="match status" value="1"/>
</dbReference>
<keyword evidence="4" id="KW-0804">Transcription</keyword>
<gene>
    <name evidence="6" type="ORF">AB447_200710</name>
    <name evidence="7" type="ORF">P8828_06260</name>
</gene>
<evidence type="ECO:0000313" key="9">
    <source>
        <dbReference type="Proteomes" id="UP001341297"/>
    </source>
</evidence>
<dbReference type="InterPro" id="IPR000847">
    <property type="entry name" value="LysR_HTH_N"/>
</dbReference>
<dbReference type="InterPro" id="IPR036390">
    <property type="entry name" value="WH_DNA-bd_sf"/>
</dbReference>
<evidence type="ECO:0000313" key="7">
    <source>
        <dbReference type="EMBL" id="MEC0484454.1"/>
    </source>
</evidence>
<dbReference type="FunFam" id="1.10.10.10:FF:000001">
    <property type="entry name" value="LysR family transcriptional regulator"/>
    <property type="match status" value="1"/>
</dbReference>
<dbReference type="Pfam" id="PF03466">
    <property type="entry name" value="LysR_substrate"/>
    <property type="match status" value="1"/>
</dbReference>
<evidence type="ECO:0000256" key="1">
    <source>
        <dbReference type="ARBA" id="ARBA00009437"/>
    </source>
</evidence>
<dbReference type="CDD" id="cd05466">
    <property type="entry name" value="PBP2_LTTR_substrate"/>
    <property type="match status" value="1"/>
</dbReference>
<organism evidence="6 8">
    <name type="scientific">Bacillus glycinifermentans</name>
    <dbReference type="NCBI Taxonomy" id="1664069"/>
    <lineage>
        <taxon>Bacteria</taxon>
        <taxon>Bacillati</taxon>
        <taxon>Bacillota</taxon>
        <taxon>Bacilli</taxon>
        <taxon>Bacillales</taxon>
        <taxon>Bacillaceae</taxon>
        <taxon>Bacillus</taxon>
    </lineage>
</organism>
<evidence type="ECO:0000256" key="3">
    <source>
        <dbReference type="ARBA" id="ARBA00023125"/>
    </source>
</evidence>
<dbReference type="Pfam" id="PF00126">
    <property type="entry name" value="HTH_1"/>
    <property type="match status" value="1"/>
</dbReference>
<keyword evidence="3" id="KW-0238">DNA-binding</keyword>
<comment type="caution">
    <text evidence="6">The sequence shown here is derived from an EMBL/GenBank/DDBJ whole genome shotgun (WGS) entry which is preliminary data.</text>
</comment>
<accession>A0A0T6BVJ4</accession>
<feature type="domain" description="HTH lysR-type" evidence="5">
    <location>
        <begin position="1"/>
        <end position="57"/>
    </location>
</feature>
<evidence type="ECO:0000313" key="8">
    <source>
        <dbReference type="Proteomes" id="UP000036168"/>
    </source>
</evidence>
<dbReference type="PANTHER" id="PTHR30419">
    <property type="entry name" value="HTH-TYPE TRANSCRIPTIONAL REGULATOR YBHD"/>
    <property type="match status" value="1"/>
</dbReference>
<dbReference type="EMBL" id="LECW02000001">
    <property type="protein sequence ID" value="KRT95664.1"/>
    <property type="molecule type" value="Genomic_DNA"/>
</dbReference>
<dbReference type="GO" id="GO:0003677">
    <property type="term" value="F:DNA binding"/>
    <property type="evidence" value="ECO:0007669"/>
    <property type="project" value="UniProtKB-KW"/>
</dbReference>
<dbReference type="Gene3D" id="1.10.10.10">
    <property type="entry name" value="Winged helix-like DNA-binding domain superfamily/Winged helix DNA-binding domain"/>
    <property type="match status" value="1"/>
</dbReference>
<dbReference type="RefSeq" id="WP_048354467.1">
    <property type="nucleotide sequence ID" value="NZ_CP023481.1"/>
</dbReference>
<reference evidence="7 9" key="3">
    <citation type="submission" date="2023-03" db="EMBL/GenBank/DDBJ databases">
        <title>Agriculturally important microbes genome sequencing.</title>
        <authorList>
            <person name="Dunlap C."/>
        </authorList>
    </citation>
    <scope>NUCLEOTIDE SEQUENCE [LARGE SCALE GENOMIC DNA]</scope>
    <source>
        <strain evidence="7 9">CBP-3203</strain>
    </source>
</reference>
<dbReference type="STRING" id="1664069.BGLY_0321"/>
<dbReference type="AlphaFoldDB" id="A0A0T6BVJ4"/>
<dbReference type="InterPro" id="IPR005119">
    <property type="entry name" value="LysR_subst-bd"/>
</dbReference>
<evidence type="ECO:0000313" key="6">
    <source>
        <dbReference type="EMBL" id="KRT95664.1"/>
    </source>
</evidence>
<reference evidence="6 8" key="1">
    <citation type="journal article" date="2015" name="Int. J. Syst. Evol. Microbiol.">
        <title>Bacillus glycinifermentans sp. nov., isolated from fermented soybean paste.</title>
        <authorList>
            <person name="Kim S.J."/>
            <person name="Dunlap C.A."/>
            <person name="Kwon S.W."/>
            <person name="Rooney A.P."/>
        </authorList>
    </citation>
    <scope>NUCLEOTIDE SEQUENCE [LARGE SCALE GENOMIC DNA]</scope>
    <source>
        <strain evidence="6 8">GO-13</strain>
    </source>
</reference>
<evidence type="ECO:0000259" key="5">
    <source>
        <dbReference type="PROSITE" id="PS50931"/>
    </source>
</evidence>
<dbReference type="Proteomes" id="UP000036168">
    <property type="component" value="Unassembled WGS sequence"/>
</dbReference>
<proteinExistence type="inferred from homology"/>
<dbReference type="GO" id="GO:0003700">
    <property type="term" value="F:DNA-binding transcription factor activity"/>
    <property type="evidence" value="ECO:0007669"/>
    <property type="project" value="InterPro"/>
</dbReference>
<keyword evidence="2" id="KW-0805">Transcription regulation</keyword>
<dbReference type="Proteomes" id="UP001341297">
    <property type="component" value="Unassembled WGS sequence"/>
</dbReference>
<keyword evidence="9" id="KW-1185">Reference proteome</keyword>
<dbReference type="OrthoDB" id="9785745at2"/>
<reference evidence="6" key="2">
    <citation type="submission" date="2015-10" db="EMBL/GenBank/DDBJ databases">
        <authorList>
            <person name="Gilbert D.G."/>
        </authorList>
    </citation>
    <scope>NUCLEOTIDE SEQUENCE</scope>
    <source>
        <strain evidence="6">GO-13</strain>
    </source>
</reference>
<dbReference type="InterPro" id="IPR036388">
    <property type="entry name" value="WH-like_DNA-bd_sf"/>
</dbReference>
<name>A0A0T6BVJ4_9BACI</name>
<dbReference type="PROSITE" id="PS50931">
    <property type="entry name" value="HTH_LYSR"/>
    <property type="match status" value="1"/>
</dbReference>
<sequence>MDLKAVKTFHKIVTCKSFNRAAEELNYAQSTVTMQIQKLETDLGVRLLERGKTFRLTEAGRLFFDQSRHIVKEIEQLQNNMSDVLLGEAGSIRLGAVEPIASRLLPGILGEFLAEHPKIRISVDIGNSAPLAERLLQGELDLAVCSTPAIGTDLYFEPLFAEELTVLMPEGHPAAEHERVSLKDLREHRLLITAHNCTYRKKVEIAFQELPGSQMNTMEVGSMTALKNYVAAGLGIALVPKSIAASPPAGTTVRHLIDNPIAIRFGILCKTSAFPLKHAAAKLYQCLKENLQRQKKDFPN</sequence>
<protein>
    <submittedName>
        <fullName evidence="6 7">Transcriptional regulator</fullName>
    </submittedName>
</protein>
<dbReference type="Gene3D" id="3.40.190.290">
    <property type="match status" value="1"/>
</dbReference>
<dbReference type="EMBL" id="JARRTL010000007">
    <property type="protein sequence ID" value="MEC0484454.1"/>
    <property type="molecule type" value="Genomic_DNA"/>
</dbReference>